<evidence type="ECO:0000313" key="4">
    <source>
        <dbReference type="Proteomes" id="UP000094067"/>
    </source>
</evidence>
<dbReference type="CDD" id="cd02440">
    <property type="entry name" value="AdoMet_MTases"/>
    <property type="match status" value="1"/>
</dbReference>
<dbReference type="InterPro" id="IPR041698">
    <property type="entry name" value="Methyltransf_25"/>
</dbReference>
<keyword evidence="1 3" id="KW-0808">Transferase</keyword>
<dbReference type="PANTHER" id="PTHR43861">
    <property type="entry name" value="TRANS-ACONITATE 2-METHYLTRANSFERASE-RELATED"/>
    <property type="match status" value="1"/>
</dbReference>
<name>A0A1E3A4G6_9FIRM</name>
<gene>
    <name evidence="3" type="primary">cmoA</name>
    <name evidence="3" type="ORF">BEI61_04451</name>
</gene>
<organism evidence="3 4">
    <name type="scientific">Eisenbergiella tayi</name>
    <dbReference type="NCBI Taxonomy" id="1432052"/>
    <lineage>
        <taxon>Bacteria</taxon>
        <taxon>Bacillati</taxon>
        <taxon>Bacillota</taxon>
        <taxon>Clostridia</taxon>
        <taxon>Lachnospirales</taxon>
        <taxon>Lachnospiraceae</taxon>
        <taxon>Eisenbergiella</taxon>
    </lineage>
</organism>
<accession>A0A1E3A4G6</accession>
<reference evidence="3 4" key="1">
    <citation type="submission" date="2016-07" db="EMBL/GenBank/DDBJ databases">
        <title>Characterization of isolates of Eisenbergiella tayi derived from blood cultures, using whole genome sequencing.</title>
        <authorList>
            <person name="Burdz T."/>
            <person name="Wiebe D."/>
            <person name="Huynh C."/>
            <person name="Bernard K."/>
        </authorList>
    </citation>
    <scope>NUCLEOTIDE SEQUENCE [LARGE SCALE GENOMIC DNA]</scope>
    <source>
        <strain evidence="3 4">NML 110608</strain>
    </source>
</reference>
<evidence type="ECO:0000313" key="3">
    <source>
        <dbReference type="EMBL" id="ODM03653.1"/>
    </source>
</evidence>
<dbReference type="Pfam" id="PF13649">
    <property type="entry name" value="Methyltransf_25"/>
    <property type="match status" value="1"/>
</dbReference>
<dbReference type="GO" id="GO:0032259">
    <property type="term" value="P:methylation"/>
    <property type="evidence" value="ECO:0007669"/>
    <property type="project" value="UniProtKB-KW"/>
</dbReference>
<evidence type="ECO:0000259" key="2">
    <source>
        <dbReference type="Pfam" id="PF13649"/>
    </source>
</evidence>
<evidence type="ECO:0000256" key="1">
    <source>
        <dbReference type="ARBA" id="ARBA00022679"/>
    </source>
</evidence>
<proteinExistence type="predicted"/>
<dbReference type="Proteomes" id="UP000094067">
    <property type="component" value="Unassembled WGS sequence"/>
</dbReference>
<dbReference type="EMBL" id="MCGH01000003">
    <property type="protein sequence ID" value="ODM03653.1"/>
    <property type="molecule type" value="Genomic_DNA"/>
</dbReference>
<dbReference type="Gene3D" id="3.40.50.150">
    <property type="entry name" value="Vaccinia Virus protein VP39"/>
    <property type="match status" value="1"/>
</dbReference>
<feature type="domain" description="Methyltransferase" evidence="2">
    <location>
        <begin position="45"/>
        <end position="138"/>
    </location>
</feature>
<dbReference type="SUPFAM" id="SSF53335">
    <property type="entry name" value="S-adenosyl-L-methionine-dependent methyltransferases"/>
    <property type="match status" value="1"/>
</dbReference>
<dbReference type="AlphaFoldDB" id="A0A1E3A4G6"/>
<dbReference type="GO" id="GO:0008168">
    <property type="term" value="F:methyltransferase activity"/>
    <property type="evidence" value="ECO:0007669"/>
    <property type="project" value="UniProtKB-KW"/>
</dbReference>
<protein>
    <submittedName>
        <fullName evidence="3">tRNA (Cmo5U34)-methyltransferase</fullName>
    </submittedName>
</protein>
<dbReference type="RefSeq" id="WP_069154081.1">
    <property type="nucleotide sequence ID" value="NZ_MCGH01000003.1"/>
</dbReference>
<keyword evidence="3" id="KW-0489">Methyltransferase</keyword>
<dbReference type="InterPro" id="IPR029063">
    <property type="entry name" value="SAM-dependent_MTases_sf"/>
</dbReference>
<comment type="caution">
    <text evidence="3">The sequence shown here is derived from an EMBL/GenBank/DDBJ whole genome shotgun (WGS) entry which is preliminary data.</text>
</comment>
<sequence length="213" mass="24561">MKNIIEYFDEEALTHDSNFITEMGMTEFYDEIEYQINQCNVSENILVIGCGTGLEIERIKFPCNVTAIDLSPEMIKQLMKKQYAFGVNVQPVCASILDYELENEKYDIVLSCYTLHHFNERQKLNILTKVYTSLKKKGTFINGDSTASNRIEELKGIETAETIYKEENVKFGSMHIDVPFTKEREVSILKSAGFLSVSIEREWSKTTLYKCIK</sequence>